<organism evidence="2 3">
    <name type="scientific">Hydrogenoanaerobacterium saccharovorans</name>
    <dbReference type="NCBI Taxonomy" id="474960"/>
    <lineage>
        <taxon>Bacteria</taxon>
        <taxon>Bacillati</taxon>
        <taxon>Bacillota</taxon>
        <taxon>Clostridia</taxon>
        <taxon>Eubacteriales</taxon>
        <taxon>Oscillospiraceae</taxon>
        <taxon>Hydrogenoanaerobacterium</taxon>
    </lineage>
</organism>
<evidence type="ECO:0000259" key="1">
    <source>
        <dbReference type="PROSITE" id="PS50883"/>
    </source>
</evidence>
<dbReference type="SUPFAM" id="SSF141868">
    <property type="entry name" value="EAL domain-like"/>
    <property type="match status" value="1"/>
</dbReference>
<dbReference type="PANTHER" id="PTHR33121:SF70">
    <property type="entry name" value="SIGNALING PROTEIN YKOW"/>
    <property type="match status" value="1"/>
</dbReference>
<comment type="caution">
    <text evidence="2">The sequence shown here is derived from an EMBL/GenBank/DDBJ whole genome shotgun (WGS) entry which is preliminary data.</text>
</comment>
<evidence type="ECO:0000313" key="2">
    <source>
        <dbReference type="EMBL" id="MBM6923118.1"/>
    </source>
</evidence>
<reference evidence="2 3" key="1">
    <citation type="journal article" date="2021" name="Sci. Rep.">
        <title>The distribution of antibiotic resistance genes in chicken gut microbiota commensals.</title>
        <authorList>
            <person name="Juricova H."/>
            <person name="Matiasovicova J."/>
            <person name="Kubasova T."/>
            <person name="Cejkova D."/>
            <person name="Rychlik I."/>
        </authorList>
    </citation>
    <scope>NUCLEOTIDE SEQUENCE [LARGE SCALE GENOMIC DNA]</scope>
    <source>
        <strain evidence="2 3">An564</strain>
    </source>
</reference>
<dbReference type="InterPro" id="IPR035919">
    <property type="entry name" value="EAL_sf"/>
</dbReference>
<dbReference type="Gene3D" id="3.20.20.450">
    <property type="entry name" value="EAL domain"/>
    <property type="match status" value="1"/>
</dbReference>
<proteinExistence type="predicted"/>
<dbReference type="Proteomes" id="UP000724149">
    <property type="component" value="Unassembled WGS sequence"/>
</dbReference>
<accession>A0ABS2GMS6</accession>
<sequence>MNFISSIVYACHRFGKMVCMEGVETAEENTLIRESGCDLIQGYYYHKPMELDDVYRLLASESGAGSAGL</sequence>
<dbReference type="PANTHER" id="PTHR33121">
    <property type="entry name" value="CYCLIC DI-GMP PHOSPHODIESTERASE PDEF"/>
    <property type="match status" value="1"/>
</dbReference>
<protein>
    <submittedName>
        <fullName evidence="2">EAL domain-containing protein</fullName>
    </submittedName>
</protein>
<name>A0ABS2GMS6_9FIRM</name>
<dbReference type="PROSITE" id="PS50883">
    <property type="entry name" value="EAL"/>
    <property type="match status" value="1"/>
</dbReference>
<gene>
    <name evidence="2" type="ORF">H9X81_05345</name>
</gene>
<dbReference type="Pfam" id="PF00563">
    <property type="entry name" value="EAL"/>
    <property type="match status" value="1"/>
</dbReference>
<dbReference type="EMBL" id="JACSNR010000004">
    <property type="protein sequence ID" value="MBM6923118.1"/>
    <property type="molecule type" value="Genomic_DNA"/>
</dbReference>
<keyword evidence="3" id="KW-1185">Reference proteome</keyword>
<dbReference type="InterPro" id="IPR001633">
    <property type="entry name" value="EAL_dom"/>
</dbReference>
<feature type="domain" description="EAL" evidence="1">
    <location>
        <begin position="1"/>
        <end position="62"/>
    </location>
</feature>
<evidence type="ECO:0000313" key="3">
    <source>
        <dbReference type="Proteomes" id="UP000724149"/>
    </source>
</evidence>
<dbReference type="InterPro" id="IPR050706">
    <property type="entry name" value="Cyclic-di-GMP_PDE-like"/>
</dbReference>